<reference evidence="1 2" key="1">
    <citation type="journal article" date="2018" name="Front. Plant Sci.">
        <title>Red Clover (Trifolium pratense) and Zigzag Clover (T. medium) - A Picture of Genomic Similarities and Differences.</title>
        <authorList>
            <person name="Dluhosova J."/>
            <person name="Istvanek J."/>
            <person name="Nedelnik J."/>
            <person name="Repkova J."/>
        </authorList>
    </citation>
    <scope>NUCLEOTIDE SEQUENCE [LARGE SCALE GENOMIC DNA]</scope>
    <source>
        <strain evidence="2">cv. 10/8</strain>
        <tissue evidence="1">Leaf</tissue>
    </source>
</reference>
<dbReference type="AlphaFoldDB" id="A0A392UQY8"/>
<dbReference type="Proteomes" id="UP000265520">
    <property type="component" value="Unassembled WGS sequence"/>
</dbReference>
<evidence type="ECO:0000313" key="2">
    <source>
        <dbReference type="Proteomes" id="UP000265520"/>
    </source>
</evidence>
<keyword evidence="2" id="KW-1185">Reference proteome</keyword>
<sequence length="28" mass="3032">SVEICRFQVDLSACTLVFGARKSFVLAA</sequence>
<protein>
    <submittedName>
        <fullName evidence="1">Uncharacterized protein</fullName>
    </submittedName>
</protein>
<evidence type="ECO:0000313" key="1">
    <source>
        <dbReference type="EMBL" id="MCI75862.1"/>
    </source>
</evidence>
<name>A0A392UQY8_9FABA</name>
<proteinExistence type="predicted"/>
<organism evidence="1 2">
    <name type="scientific">Trifolium medium</name>
    <dbReference type="NCBI Taxonomy" id="97028"/>
    <lineage>
        <taxon>Eukaryota</taxon>
        <taxon>Viridiplantae</taxon>
        <taxon>Streptophyta</taxon>
        <taxon>Embryophyta</taxon>
        <taxon>Tracheophyta</taxon>
        <taxon>Spermatophyta</taxon>
        <taxon>Magnoliopsida</taxon>
        <taxon>eudicotyledons</taxon>
        <taxon>Gunneridae</taxon>
        <taxon>Pentapetalae</taxon>
        <taxon>rosids</taxon>
        <taxon>fabids</taxon>
        <taxon>Fabales</taxon>
        <taxon>Fabaceae</taxon>
        <taxon>Papilionoideae</taxon>
        <taxon>50 kb inversion clade</taxon>
        <taxon>NPAAA clade</taxon>
        <taxon>Hologalegina</taxon>
        <taxon>IRL clade</taxon>
        <taxon>Trifolieae</taxon>
        <taxon>Trifolium</taxon>
    </lineage>
</organism>
<dbReference type="EMBL" id="LXQA010892687">
    <property type="protein sequence ID" value="MCI75862.1"/>
    <property type="molecule type" value="Genomic_DNA"/>
</dbReference>
<comment type="caution">
    <text evidence="1">The sequence shown here is derived from an EMBL/GenBank/DDBJ whole genome shotgun (WGS) entry which is preliminary data.</text>
</comment>
<accession>A0A392UQY8</accession>
<feature type="non-terminal residue" evidence="1">
    <location>
        <position position="1"/>
    </location>
</feature>